<organism evidence="7 8">
    <name type="scientific">Parasponia andersonii</name>
    <name type="common">Sponia andersonii</name>
    <dbReference type="NCBI Taxonomy" id="3476"/>
    <lineage>
        <taxon>Eukaryota</taxon>
        <taxon>Viridiplantae</taxon>
        <taxon>Streptophyta</taxon>
        <taxon>Embryophyta</taxon>
        <taxon>Tracheophyta</taxon>
        <taxon>Spermatophyta</taxon>
        <taxon>Magnoliopsida</taxon>
        <taxon>eudicotyledons</taxon>
        <taxon>Gunneridae</taxon>
        <taxon>Pentapetalae</taxon>
        <taxon>rosids</taxon>
        <taxon>fabids</taxon>
        <taxon>Rosales</taxon>
        <taxon>Cannabaceae</taxon>
        <taxon>Parasponia</taxon>
    </lineage>
</organism>
<feature type="domain" description="Fungal lipase-type" evidence="6">
    <location>
        <begin position="172"/>
        <end position="336"/>
    </location>
</feature>
<comment type="similarity">
    <text evidence="1 5">Belongs to the AB hydrolase superfamily. Lipase family.</text>
</comment>
<dbReference type="AlphaFoldDB" id="A0A2P5DX50"/>
<proteinExistence type="inferred from homology"/>
<dbReference type="EC" id="3.1.1.-" evidence="5"/>
<dbReference type="STRING" id="3476.A0A2P5DX50"/>
<sequence>MPSKNSEAMSIKKGLTGFVIPKCFGMKKNNNRKSRNNKMESIAKKWRNLSGQNNWKDLLDPLNIDLRRYIIHYGQMAQATYDAFNTEKASKFAGSSRYARKDFFDKVGLEKGNCFKYSVTKFLYATSQVDVPDAFIIKSLSREAWSKESNWMGYVAVATDEGSAELGRRDIVIAWRGTVQTLEWINDFEFNLVSASKILGDHDGDPKVHQGWYSIYTSDDSRSQFNKTSARQQVLSEIARLIELYKNEEISITITGHSLGAAIATLNAVDIVANGYNKRARHDKRTGSSTCPVTVFVFASPRVGDSDFKKLFSSYRDLRALLVRNALDIVPNYPLIGYSDIGEELAIDTRKSKYLKSPGNVSTWHNLEGYLHGVAGTQGSRGGFKLEVDRDISLVNKSMDGLKDEYLVPESWRCEKNKGMVQQADGSWKLMDHEEDD</sequence>
<keyword evidence="3 5" id="KW-0442">Lipid degradation</keyword>
<keyword evidence="4 5" id="KW-0443">Lipid metabolism</keyword>
<evidence type="ECO:0000259" key="6">
    <source>
        <dbReference type="Pfam" id="PF01764"/>
    </source>
</evidence>
<accession>A0A2P5DX50</accession>
<dbReference type="FunFam" id="3.40.50.1820:FF:000065">
    <property type="entry name" value="Phospholipase A1-II 3"/>
    <property type="match status" value="1"/>
</dbReference>
<dbReference type="InterPro" id="IPR029058">
    <property type="entry name" value="AB_hydrolase_fold"/>
</dbReference>
<dbReference type="GO" id="GO:0008970">
    <property type="term" value="F:phospholipase A1 activity"/>
    <property type="evidence" value="ECO:0007669"/>
    <property type="project" value="UniProtKB-UniRule"/>
</dbReference>
<dbReference type="OrthoDB" id="438440at2759"/>
<comment type="function">
    <text evidence="5">Acylhydrolase that catalyzes the hydrolysis of phospholipids at the sn-1 position.</text>
</comment>
<evidence type="ECO:0000256" key="2">
    <source>
        <dbReference type="ARBA" id="ARBA00022801"/>
    </source>
</evidence>
<dbReference type="GO" id="GO:0016042">
    <property type="term" value="P:lipid catabolic process"/>
    <property type="evidence" value="ECO:0007669"/>
    <property type="project" value="UniProtKB-UniRule"/>
</dbReference>
<evidence type="ECO:0000313" key="8">
    <source>
        <dbReference type="Proteomes" id="UP000237105"/>
    </source>
</evidence>
<keyword evidence="2 5" id="KW-0378">Hydrolase</keyword>
<dbReference type="CDD" id="cd00519">
    <property type="entry name" value="Lipase_3"/>
    <property type="match status" value="1"/>
</dbReference>
<evidence type="ECO:0000256" key="3">
    <source>
        <dbReference type="ARBA" id="ARBA00022963"/>
    </source>
</evidence>
<evidence type="ECO:0000313" key="7">
    <source>
        <dbReference type="EMBL" id="PON77867.1"/>
    </source>
</evidence>
<name>A0A2P5DX50_PARAD</name>
<dbReference type="PANTHER" id="PTHR31828:SF1">
    <property type="entry name" value="PHOSPHOLIPASE A1-IIGAMMA"/>
    <property type="match status" value="1"/>
</dbReference>
<dbReference type="InterPro" id="IPR002921">
    <property type="entry name" value="Fungal_lipase-type"/>
</dbReference>
<dbReference type="SUPFAM" id="SSF53474">
    <property type="entry name" value="alpha/beta-Hydrolases"/>
    <property type="match status" value="1"/>
</dbReference>
<protein>
    <recommendedName>
        <fullName evidence="5">Phospholipase A1</fullName>
        <ecNumber evidence="5">3.1.1.-</ecNumber>
    </recommendedName>
</protein>
<dbReference type="Gene3D" id="3.40.50.1820">
    <property type="entry name" value="alpha/beta hydrolase"/>
    <property type="match status" value="1"/>
</dbReference>
<comment type="caution">
    <text evidence="7">The sequence shown here is derived from an EMBL/GenBank/DDBJ whole genome shotgun (WGS) entry which is preliminary data.</text>
</comment>
<dbReference type="GO" id="GO:0005737">
    <property type="term" value="C:cytoplasm"/>
    <property type="evidence" value="ECO:0007669"/>
    <property type="project" value="UniProtKB-ARBA"/>
</dbReference>
<dbReference type="Pfam" id="PF01764">
    <property type="entry name" value="Lipase_3"/>
    <property type="match status" value="1"/>
</dbReference>
<dbReference type="EMBL" id="JXTB01000011">
    <property type="protein sequence ID" value="PON77867.1"/>
    <property type="molecule type" value="Genomic_DNA"/>
</dbReference>
<evidence type="ECO:0000256" key="4">
    <source>
        <dbReference type="ARBA" id="ARBA00023098"/>
    </source>
</evidence>
<dbReference type="Proteomes" id="UP000237105">
    <property type="component" value="Unassembled WGS sequence"/>
</dbReference>
<dbReference type="PANTHER" id="PTHR31828">
    <property type="entry name" value="PHOSPHOLIPASE A1-IIGAMMA"/>
    <property type="match status" value="1"/>
</dbReference>
<keyword evidence="8" id="KW-1185">Reference proteome</keyword>
<evidence type="ECO:0000256" key="1">
    <source>
        <dbReference type="ARBA" id="ARBA00010701"/>
    </source>
</evidence>
<dbReference type="InterPro" id="IPR033556">
    <property type="entry name" value="PLA"/>
</dbReference>
<gene>
    <name evidence="7" type="primary">PanDALL6</name>
    <name evidence="7" type="ORF">PanWU01x14_022210</name>
</gene>
<evidence type="ECO:0000256" key="5">
    <source>
        <dbReference type="RuleBase" id="RU367093"/>
    </source>
</evidence>
<reference evidence="8" key="1">
    <citation type="submission" date="2016-06" db="EMBL/GenBank/DDBJ databases">
        <title>Parallel loss of symbiosis genes in relatives of nitrogen-fixing non-legume Parasponia.</title>
        <authorList>
            <person name="Van Velzen R."/>
            <person name="Holmer R."/>
            <person name="Bu F."/>
            <person name="Rutten L."/>
            <person name="Van Zeijl A."/>
            <person name="Liu W."/>
            <person name="Santuari L."/>
            <person name="Cao Q."/>
            <person name="Sharma T."/>
            <person name="Shen D."/>
            <person name="Roswanjaya Y."/>
            <person name="Wardhani T."/>
            <person name="Kalhor M.S."/>
            <person name="Jansen J."/>
            <person name="Van den Hoogen J."/>
            <person name="Gungor B."/>
            <person name="Hartog M."/>
            <person name="Hontelez J."/>
            <person name="Verver J."/>
            <person name="Yang W.-C."/>
            <person name="Schijlen E."/>
            <person name="Repin R."/>
            <person name="Schilthuizen M."/>
            <person name="Schranz E."/>
            <person name="Heidstra R."/>
            <person name="Miyata K."/>
            <person name="Fedorova E."/>
            <person name="Kohlen W."/>
            <person name="Bisseling T."/>
            <person name="Smit S."/>
            <person name="Geurts R."/>
        </authorList>
    </citation>
    <scope>NUCLEOTIDE SEQUENCE [LARGE SCALE GENOMIC DNA]</scope>
    <source>
        <strain evidence="8">cv. WU1-14</strain>
    </source>
</reference>